<dbReference type="Proteomes" id="UP001303373">
    <property type="component" value="Chromosome 1"/>
</dbReference>
<evidence type="ECO:0000313" key="4">
    <source>
        <dbReference type="EMBL" id="WPG97371.1"/>
    </source>
</evidence>
<dbReference type="CDD" id="cd20546">
    <property type="entry name" value="CYCLIN_SpCG1C_ScCTK2-like_rpt2"/>
    <property type="match status" value="1"/>
</dbReference>
<evidence type="ECO:0000256" key="1">
    <source>
        <dbReference type="PROSITE-ProRule" id="PRU00723"/>
    </source>
</evidence>
<dbReference type="GO" id="GO:0008270">
    <property type="term" value="F:zinc ion binding"/>
    <property type="evidence" value="ECO:0007669"/>
    <property type="project" value="UniProtKB-KW"/>
</dbReference>
<feature type="region of interest" description="Disordered" evidence="2">
    <location>
        <begin position="47"/>
        <end position="84"/>
    </location>
</feature>
<dbReference type="GO" id="GO:0016538">
    <property type="term" value="F:cyclin-dependent protein serine/threonine kinase regulator activity"/>
    <property type="evidence" value="ECO:0007669"/>
    <property type="project" value="InterPro"/>
</dbReference>
<feature type="compositionally biased region" description="Basic and acidic residues" evidence="2">
    <location>
        <begin position="126"/>
        <end position="135"/>
    </location>
</feature>
<gene>
    <name evidence="4" type="ORF">R9X50_00014600</name>
</gene>
<feature type="compositionally biased region" description="Polar residues" evidence="2">
    <location>
        <begin position="618"/>
        <end position="628"/>
    </location>
</feature>
<dbReference type="InterPro" id="IPR043198">
    <property type="entry name" value="Cyclin/Ssn8"/>
</dbReference>
<sequence length="792" mass="91323">MVYVEWKDYGICKFWMADPDKCRNGRDCPWGHPRAGDRERLWQEHTERQEIERRERRRLRSSSRGYTGVHAGGVADDEERRSAYRKRKRGDFTAEDWERAEHSRHHHAAVTREKYYDKSSMIASPYRERSEHDSTEFTQHSPQRLEPHIHHRWKTTDQQIYDTKMDRGAADTSMYVNSQPLGRPNRMLNVGASTQVDEDHALGDTRQRSHLPWTRKKRNATQQDGAVSIHPKDMAKTIMAGPEKQDEVRSVVRTGAAVSPQRRVMRPPPRLILPPIHAPGFRMPWWPAVSIPANMPAVKRDANGEVKQVGPHPSTIRVSTPYTTQAGISKRLRLQTGDIQEKSLAEAREDNFRLQGVTWLDTTRRALQLPIRTFSTACVYYHKFRLAHAGVDYNWADAAAASLFTSCKVEDTLKKSKDILAAAYNVKTNGLEQLGSDDPLFEGPSRAVIGLERLVLESGGFDFRSRYPHRVLVKITRTLPESHERSKIGKVAWSILTDLHRTFAPLKQSSSTLALASLELAVRLTVPTSGTSVPDVEAQLQPLNHTTWSTTREEVMETLLDALDLYTHHTASTILGTTYVLDDFLRIRLALNKECTDSDISRYTTVSETSTDRPPANATGTLRVSNGHPTPVSPPQPGGPPQSQTSNGLQTAPDVGTLRFMLNPRLAADEKGEVKKYFVEEWEEYEEEIEVPVPRSASYRGDRPRDFDRRDPEDRRPLPVRDERELLRQRERELEREQARLRERGRDRRYDDRRYDDRDRRYDDRRGPPRRFDDRRPYEGDRRHPPRRDDRR</sequence>
<feature type="compositionally biased region" description="Basic and acidic residues" evidence="2">
    <location>
        <begin position="700"/>
        <end position="732"/>
    </location>
</feature>
<evidence type="ECO:0000313" key="5">
    <source>
        <dbReference type="Proteomes" id="UP001303373"/>
    </source>
</evidence>
<reference evidence="4 5" key="1">
    <citation type="submission" date="2023-11" db="EMBL/GenBank/DDBJ databases">
        <title>An acidophilic fungus is an integral part of prey digestion in a carnivorous sundew plant.</title>
        <authorList>
            <person name="Tsai I.J."/>
        </authorList>
    </citation>
    <scope>NUCLEOTIDE SEQUENCE [LARGE SCALE GENOMIC DNA]</scope>
    <source>
        <strain evidence="4">169a</strain>
    </source>
</reference>
<dbReference type="InterPro" id="IPR036915">
    <property type="entry name" value="Cyclin-like_sf"/>
</dbReference>
<keyword evidence="1" id="KW-0479">Metal-binding</keyword>
<dbReference type="AlphaFoldDB" id="A0AAQ3LWQ6"/>
<evidence type="ECO:0000256" key="2">
    <source>
        <dbReference type="SAM" id="MobiDB-lite"/>
    </source>
</evidence>
<dbReference type="EMBL" id="CP138580">
    <property type="protein sequence ID" value="WPG97371.1"/>
    <property type="molecule type" value="Genomic_DNA"/>
</dbReference>
<keyword evidence="4" id="KW-0808">Transferase</keyword>
<keyword evidence="1" id="KW-0862">Zinc</keyword>
<feature type="region of interest" description="Disordered" evidence="2">
    <location>
        <begin position="603"/>
        <end position="652"/>
    </location>
</feature>
<proteinExistence type="predicted"/>
<feature type="region of interest" description="Disordered" evidence="2">
    <location>
        <begin position="97"/>
        <end position="152"/>
    </location>
</feature>
<dbReference type="PROSITE" id="PS50103">
    <property type="entry name" value="ZF_C3H1"/>
    <property type="match status" value="1"/>
</dbReference>
<feature type="domain" description="C3H1-type" evidence="3">
    <location>
        <begin position="6"/>
        <end position="35"/>
    </location>
</feature>
<keyword evidence="1" id="KW-0863">Zinc-finger</keyword>
<feature type="zinc finger region" description="C3H1-type" evidence="1">
    <location>
        <begin position="6"/>
        <end position="35"/>
    </location>
</feature>
<accession>A0AAQ3LWQ6</accession>
<dbReference type="PANTHER" id="PTHR10026">
    <property type="entry name" value="CYCLIN"/>
    <property type="match status" value="1"/>
</dbReference>
<dbReference type="SUPFAM" id="SSF47954">
    <property type="entry name" value="Cyclin-like"/>
    <property type="match status" value="2"/>
</dbReference>
<dbReference type="GO" id="GO:0006357">
    <property type="term" value="P:regulation of transcription by RNA polymerase II"/>
    <property type="evidence" value="ECO:0007669"/>
    <property type="project" value="InterPro"/>
</dbReference>
<keyword evidence="5" id="KW-1185">Reference proteome</keyword>
<name>A0AAQ3LWQ6_9PEZI</name>
<feature type="compositionally biased region" description="Pro residues" evidence="2">
    <location>
        <begin position="631"/>
        <end position="640"/>
    </location>
</feature>
<protein>
    <submittedName>
        <fullName evidence="4">Ctd kinase subunit beta</fullName>
    </submittedName>
</protein>
<keyword evidence="4" id="KW-0418">Kinase</keyword>
<dbReference type="InterPro" id="IPR000571">
    <property type="entry name" value="Znf_CCCH"/>
</dbReference>
<organism evidence="4 5">
    <name type="scientific">Acrodontium crateriforme</name>
    <dbReference type="NCBI Taxonomy" id="150365"/>
    <lineage>
        <taxon>Eukaryota</taxon>
        <taxon>Fungi</taxon>
        <taxon>Dikarya</taxon>
        <taxon>Ascomycota</taxon>
        <taxon>Pezizomycotina</taxon>
        <taxon>Dothideomycetes</taxon>
        <taxon>Dothideomycetidae</taxon>
        <taxon>Mycosphaerellales</taxon>
        <taxon>Teratosphaeriaceae</taxon>
        <taxon>Acrodontium</taxon>
    </lineage>
</organism>
<dbReference type="GO" id="GO:0016301">
    <property type="term" value="F:kinase activity"/>
    <property type="evidence" value="ECO:0007669"/>
    <property type="project" value="UniProtKB-KW"/>
</dbReference>
<dbReference type="Gene3D" id="1.10.472.10">
    <property type="entry name" value="Cyclin-like"/>
    <property type="match status" value="2"/>
</dbReference>
<feature type="region of interest" description="Disordered" evidence="2">
    <location>
        <begin position="689"/>
        <end position="732"/>
    </location>
</feature>
<evidence type="ECO:0000259" key="3">
    <source>
        <dbReference type="PROSITE" id="PS50103"/>
    </source>
</evidence>
<feature type="region of interest" description="Disordered" evidence="2">
    <location>
        <begin position="757"/>
        <end position="792"/>
    </location>
</feature>